<name>A0A7W3U3Q7_9GAMM</name>
<dbReference type="Proteomes" id="UP000552587">
    <property type="component" value="Unassembled WGS sequence"/>
</dbReference>
<protein>
    <recommendedName>
        <fullName evidence="5">Secreted protein</fullName>
    </recommendedName>
</protein>
<gene>
    <name evidence="3" type="ORF">H4F99_07530</name>
</gene>
<reference evidence="3 4" key="1">
    <citation type="submission" date="2020-07" db="EMBL/GenBank/DDBJ databases">
        <authorList>
            <person name="Xu S."/>
            <person name="Li A."/>
        </authorList>
    </citation>
    <scope>NUCLEOTIDE SEQUENCE [LARGE SCALE GENOMIC DNA]</scope>
    <source>
        <strain evidence="3 4">SG-8</strain>
    </source>
</reference>
<feature type="compositionally biased region" description="Low complexity" evidence="1">
    <location>
        <begin position="153"/>
        <end position="162"/>
    </location>
</feature>
<accession>A0A7W3U3Q7</accession>
<comment type="caution">
    <text evidence="3">The sequence shown here is derived from an EMBL/GenBank/DDBJ whole genome shotgun (WGS) entry which is preliminary data.</text>
</comment>
<keyword evidence="2" id="KW-0732">Signal</keyword>
<dbReference type="RefSeq" id="WP_182669134.1">
    <property type="nucleotide sequence ID" value="NZ_JACHTE010000005.1"/>
</dbReference>
<dbReference type="AlphaFoldDB" id="A0A7W3U3Q7"/>
<feature type="chain" id="PRO_5031171253" description="Secreted protein" evidence="2">
    <location>
        <begin position="21"/>
        <end position="169"/>
    </location>
</feature>
<evidence type="ECO:0000256" key="2">
    <source>
        <dbReference type="SAM" id="SignalP"/>
    </source>
</evidence>
<organism evidence="3 4">
    <name type="scientific">Marilutibacter penaei</name>
    <dbReference type="NCBI Taxonomy" id="2759900"/>
    <lineage>
        <taxon>Bacteria</taxon>
        <taxon>Pseudomonadati</taxon>
        <taxon>Pseudomonadota</taxon>
        <taxon>Gammaproteobacteria</taxon>
        <taxon>Lysobacterales</taxon>
        <taxon>Lysobacteraceae</taxon>
        <taxon>Marilutibacter</taxon>
    </lineage>
</organism>
<keyword evidence="4" id="KW-1185">Reference proteome</keyword>
<sequence>MRRRLSLLLLSVAAMPTVSANTPCDALPKPRPLAAQDTMLAPISDVLTAPSQPLGAPAGVLAPAYDATQGVDQVVYRLKLESCQQTIASALPAAAPVADAGSPAAYVPRTEFDNAPWRFDMNQGGKRMTAEEFDAWMKSRGVRVAKGAPPPAAVAAPPVLEPGEGEGEE</sequence>
<proteinExistence type="predicted"/>
<evidence type="ECO:0000313" key="3">
    <source>
        <dbReference type="EMBL" id="MBB1088342.1"/>
    </source>
</evidence>
<feature type="signal peptide" evidence="2">
    <location>
        <begin position="1"/>
        <end position="20"/>
    </location>
</feature>
<feature type="region of interest" description="Disordered" evidence="1">
    <location>
        <begin position="147"/>
        <end position="169"/>
    </location>
</feature>
<evidence type="ECO:0008006" key="5">
    <source>
        <dbReference type="Google" id="ProtNLM"/>
    </source>
</evidence>
<evidence type="ECO:0000313" key="4">
    <source>
        <dbReference type="Proteomes" id="UP000552587"/>
    </source>
</evidence>
<evidence type="ECO:0000256" key="1">
    <source>
        <dbReference type="SAM" id="MobiDB-lite"/>
    </source>
</evidence>
<dbReference type="EMBL" id="JACHTE010000005">
    <property type="protein sequence ID" value="MBB1088342.1"/>
    <property type="molecule type" value="Genomic_DNA"/>
</dbReference>